<comment type="caution">
    <text evidence="2">The sequence shown here is derived from an EMBL/GenBank/DDBJ whole genome shotgun (WGS) entry which is preliminary data.</text>
</comment>
<dbReference type="PIRSF" id="PIRSF000774">
    <property type="entry name" value="RpoN"/>
    <property type="match status" value="1"/>
</dbReference>
<dbReference type="PANTHER" id="PTHR32248">
    <property type="entry name" value="RNA POLYMERASE SIGMA-54 FACTOR"/>
    <property type="match status" value="1"/>
</dbReference>
<gene>
    <name evidence="2" type="ORF">ENN47_02025</name>
</gene>
<dbReference type="GO" id="GO:0001216">
    <property type="term" value="F:DNA-binding transcription activator activity"/>
    <property type="evidence" value="ECO:0007669"/>
    <property type="project" value="InterPro"/>
</dbReference>
<proteinExistence type="predicted"/>
<evidence type="ECO:0000313" key="2">
    <source>
        <dbReference type="EMBL" id="HDP76965.1"/>
    </source>
</evidence>
<dbReference type="PROSITE" id="PS00718">
    <property type="entry name" value="SIGMA54_2"/>
    <property type="match status" value="1"/>
</dbReference>
<dbReference type="Pfam" id="PF04552">
    <property type="entry name" value="Sigma54_DBD"/>
    <property type="match status" value="1"/>
</dbReference>
<dbReference type="GO" id="GO:0016987">
    <property type="term" value="F:sigma factor activity"/>
    <property type="evidence" value="ECO:0007669"/>
    <property type="project" value="InterPro"/>
</dbReference>
<dbReference type="Proteomes" id="UP000886198">
    <property type="component" value="Unassembled WGS sequence"/>
</dbReference>
<protein>
    <submittedName>
        <fullName evidence="2">RNA polymerase subunit sigma-54</fullName>
    </submittedName>
</protein>
<organism evidence="2">
    <name type="scientific">Mesotoga infera</name>
    <dbReference type="NCBI Taxonomy" id="1236046"/>
    <lineage>
        <taxon>Bacteria</taxon>
        <taxon>Thermotogati</taxon>
        <taxon>Thermotogota</taxon>
        <taxon>Thermotogae</taxon>
        <taxon>Kosmotogales</taxon>
        <taxon>Kosmotogaceae</taxon>
        <taxon>Mesotoga</taxon>
    </lineage>
</organism>
<dbReference type="Pfam" id="PF00309">
    <property type="entry name" value="Sigma54_AID"/>
    <property type="match status" value="1"/>
</dbReference>
<dbReference type="AlphaFoldDB" id="A0A7C1H2J6"/>
<reference evidence="2" key="1">
    <citation type="journal article" date="2020" name="mSystems">
        <title>Genome- and Community-Level Interaction Insights into Carbon Utilization and Element Cycling Functions of Hydrothermarchaeota in Hydrothermal Sediment.</title>
        <authorList>
            <person name="Zhou Z."/>
            <person name="Liu Y."/>
            <person name="Xu W."/>
            <person name="Pan J."/>
            <person name="Luo Z.H."/>
            <person name="Li M."/>
        </authorList>
    </citation>
    <scope>NUCLEOTIDE SEQUENCE [LARGE SCALE GENOMIC DNA]</scope>
    <source>
        <strain evidence="2">SpSt-1179</strain>
    </source>
</reference>
<accession>A0A7C1H2J6</accession>
<dbReference type="InterPro" id="IPR007634">
    <property type="entry name" value="RNA_pol_sigma_54_DNA-bd"/>
</dbReference>
<name>A0A7C1H2J6_9BACT</name>
<sequence length="396" mass="45240">MELGHNISQRLEQKLGLSLKAQQALKLLQLSSLEISAELEEIVQANPLLEIKREDYELIEEIKEGNREPEDEENIEDGDYYSLPASNSIYMKQESTDRDGWDFDRIEAQQPTFREILRDFAFYILDDDLFCLFEILLDNMDDFGMITSDLEAIARENHCPVDGLSTVISAMRGGGFDGVFASNREELETLMGPGLFPSSGYSDGDYVRYVEPDVYIEFLDEKFIVTVRDYSLVLNVDESYEEILESGEKTAKKYLEDKLEEAKFYITALERRKTTLITIGNEIVMRNAPFLLKTSDKIRPLKMNSIADKIGVVVSTVSRAVKDKFVQTPVGTFPIRYFFGNVQEKKQALEVIAEIVGEDPEISDAQLVIELKNRDIRIARRTVNKYRNQLGLGKSK</sequence>
<dbReference type="EMBL" id="DSBT01000061">
    <property type="protein sequence ID" value="HDP76965.1"/>
    <property type="molecule type" value="Genomic_DNA"/>
</dbReference>
<feature type="domain" description="RNA polymerase sigma factor 54 DNA-binding" evidence="1">
    <location>
        <begin position="253"/>
        <end position="395"/>
    </location>
</feature>
<dbReference type="Gene3D" id="1.10.10.60">
    <property type="entry name" value="Homeodomain-like"/>
    <property type="match status" value="1"/>
</dbReference>
<dbReference type="PROSITE" id="PS50044">
    <property type="entry name" value="SIGMA54_3"/>
    <property type="match status" value="1"/>
</dbReference>
<dbReference type="InterPro" id="IPR000394">
    <property type="entry name" value="RNA_pol_sigma_54"/>
</dbReference>
<dbReference type="PANTHER" id="PTHR32248:SF4">
    <property type="entry name" value="RNA POLYMERASE SIGMA-54 FACTOR"/>
    <property type="match status" value="1"/>
</dbReference>
<evidence type="ECO:0000259" key="1">
    <source>
        <dbReference type="Pfam" id="PF04552"/>
    </source>
</evidence>